<evidence type="ECO:0000256" key="8">
    <source>
        <dbReference type="ARBA" id="ARBA00022701"/>
    </source>
</evidence>
<evidence type="ECO:0000256" key="11">
    <source>
        <dbReference type="ARBA" id="ARBA00022838"/>
    </source>
</evidence>
<keyword evidence="5" id="KW-0158">Chromosome</keyword>
<dbReference type="GO" id="GO:0000278">
    <property type="term" value="P:mitotic cell cycle"/>
    <property type="evidence" value="ECO:0007669"/>
    <property type="project" value="InterPro"/>
</dbReference>
<comment type="caution">
    <text evidence="20">The sequence shown here is derived from an EMBL/GenBank/DDBJ whole genome shotgun (WGS) entry which is preliminary data.</text>
</comment>
<dbReference type="Pfam" id="PF08651">
    <property type="entry name" value="DASH_Duo1"/>
    <property type="match status" value="1"/>
</dbReference>
<dbReference type="GO" id="GO:0051301">
    <property type="term" value="P:cell division"/>
    <property type="evidence" value="ECO:0007669"/>
    <property type="project" value="UniProtKB-KW"/>
</dbReference>
<dbReference type="GO" id="GO:0007059">
    <property type="term" value="P:chromosome segregation"/>
    <property type="evidence" value="ECO:0007669"/>
    <property type="project" value="UniProtKB-KW"/>
</dbReference>
<dbReference type="InterPro" id="IPR013960">
    <property type="entry name" value="DASH_Duo1"/>
</dbReference>
<evidence type="ECO:0000256" key="10">
    <source>
        <dbReference type="ARBA" id="ARBA00022829"/>
    </source>
</evidence>
<evidence type="ECO:0000256" key="12">
    <source>
        <dbReference type="ARBA" id="ARBA00023054"/>
    </source>
</evidence>
<dbReference type="PANTHER" id="PTHR28216">
    <property type="entry name" value="DASH COMPLEX SUBUNIT DUO1"/>
    <property type="match status" value="1"/>
</dbReference>
<keyword evidence="16" id="KW-0137">Centromere</keyword>
<dbReference type="EMBL" id="QQZK01000123">
    <property type="protein sequence ID" value="KAF5096198.1"/>
    <property type="molecule type" value="Genomic_DNA"/>
</dbReference>
<dbReference type="PANTHER" id="PTHR28216:SF1">
    <property type="entry name" value="DASH COMPLEX SUBUNIT DUO1"/>
    <property type="match status" value="1"/>
</dbReference>
<dbReference type="GO" id="GO:0005874">
    <property type="term" value="C:microtubule"/>
    <property type="evidence" value="ECO:0007669"/>
    <property type="project" value="UniProtKB-KW"/>
</dbReference>
<keyword evidence="11" id="KW-0995">Kinetochore</keyword>
<dbReference type="GO" id="GO:0042729">
    <property type="term" value="C:DASH complex"/>
    <property type="evidence" value="ECO:0007669"/>
    <property type="project" value="InterPro"/>
</dbReference>
<name>A0A9P5G0S6_GEOCN</name>
<keyword evidence="15" id="KW-0131">Cell cycle</keyword>
<feature type="region of interest" description="Disordered" evidence="19">
    <location>
        <begin position="106"/>
        <end position="222"/>
    </location>
</feature>
<evidence type="ECO:0000256" key="18">
    <source>
        <dbReference type="ARBA" id="ARBA00044358"/>
    </source>
</evidence>
<dbReference type="GO" id="GO:0072686">
    <property type="term" value="C:mitotic spindle"/>
    <property type="evidence" value="ECO:0007669"/>
    <property type="project" value="InterPro"/>
</dbReference>
<evidence type="ECO:0000256" key="13">
    <source>
        <dbReference type="ARBA" id="ARBA00023212"/>
    </source>
</evidence>
<evidence type="ECO:0000256" key="5">
    <source>
        <dbReference type="ARBA" id="ARBA00022454"/>
    </source>
</evidence>
<feature type="compositionally biased region" description="Low complexity" evidence="19">
    <location>
        <begin position="167"/>
        <end position="188"/>
    </location>
</feature>
<keyword evidence="12" id="KW-0175">Coiled coil</keyword>
<keyword evidence="10" id="KW-0159">Chromosome partition</keyword>
<evidence type="ECO:0000256" key="3">
    <source>
        <dbReference type="ARBA" id="ARBA00004629"/>
    </source>
</evidence>
<evidence type="ECO:0000256" key="17">
    <source>
        <dbReference type="ARBA" id="ARBA00044152"/>
    </source>
</evidence>
<evidence type="ECO:0000256" key="15">
    <source>
        <dbReference type="ARBA" id="ARBA00023306"/>
    </source>
</evidence>
<evidence type="ECO:0000256" key="9">
    <source>
        <dbReference type="ARBA" id="ARBA00022776"/>
    </source>
</evidence>
<reference evidence="20" key="1">
    <citation type="journal article" date="2020" name="Front. Microbiol.">
        <title>Phenotypic and Genetic Characterization of the Cheese Ripening Yeast Geotrichum candidum.</title>
        <authorList>
            <person name="Perkins V."/>
            <person name="Vignola S."/>
            <person name="Lessard M.H."/>
            <person name="Plante P.L."/>
            <person name="Corbeil J."/>
            <person name="Dugat-Bony E."/>
            <person name="Frenette M."/>
            <person name="Labrie S."/>
        </authorList>
    </citation>
    <scope>NUCLEOTIDE SEQUENCE</scope>
    <source>
        <strain evidence="20">LMA-70</strain>
    </source>
</reference>
<feature type="compositionally biased region" description="Basic and acidic residues" evidence="19">
    <location>
        <begin position="106"/>
        <end position="158"/>
    </location>
</feature>
<evidence type="ECO:0000256" key="7">
    <source>
        <dbReference type="ARBA" id="ARBA00022618"/>
    </source>
</evidence>
<evidence type="ECO:0000313" key="21">
    <source>
        <dbReference type="Proteomes" id="UP000750522"/>
    </source>
</evidence>
<keyword evidence="9" id="KW-0498">Mitosis</keyword>
<evidence type="ECO:0000256" key="1">
    <source>
        <dbReference type="ARBA" id="ARBA00004123"/>
    </source>
</evidence>
<keyword evidence="13" id="KW-0206">Cytoskeleton</keyword>
<evidence type="ECO:0000256" key="6">
    <source>
        <dbReference type="ARBA" id="ARBA00022490"/>
    </source>
</evidence>
<evidence type="ECO:0000256" key="19">
    <source>
        <dbReference type="SAM" id="MobiDB-lite"/>
    </source>
</evidence>
<feature type="compositionally biased region" description="Polar residues" evidence="19">
    <location>
        <begin position="203"/>
        <end position="213"/>
    </location>
</feature>
<accession>A0A9P5G0S6</accession>
<evidence type="ECO:0000256" key="2">
    <source>
        <dbReference type="ARBA" id="ARBA00004186"/>
    </source>
</evidence>
<comment type="subcellular location">
    <subcellularLocation>
        <location evidence="3">Chromosome</location>
        <location evidence="3">Centromere</location>
        <location evidence="3">Kinetochore</location>
    </subcellularLocation>
    <subcellularLocation>
        <location evidence="2">Cytoplasm</location>
        <location evidence="2">Cytoskeleton</location>
        <location evidence="2">Spindle</location>
    </subcellularLocation>
    <subcellularLocation>
        <location evidence="1">Nucleus</location>
    </subcellularLocation>
</comment>
<keyword evidence="8" id="KW-0493">Microtubule</keyword>
<reference evidence="20" key="2">
    <citation type="submission" date="2020-01" db="EMBL/GenBank/DDBJ databases">
        <authorList>
            <person name="Perkins V."/>
            <person name="Lessard M.-H."/>
            <person name="Dugat-Bony E."/>
            <person name="Frenette M."/>
            <person name="Labrie S."/>
        </authorList>
    </citation>
    <scope>NUCLEOTIDE SEQUENCE</scope>
    <source>
        <strain evidence="20">LMA-70</strain>
    </source>
</reference>
<protein>
    <recommendedName>
        <fullName evidence="17">DASH complex subunit DUO1</fullName>
    </recommendedName>
    <alternativeName>
        <fullName evidence="18">Outer kinetochore protein DUO1</fullName>
    </alternativeName>
</protein>
<keyword evidence="7" id="KW-0132">Cell division</keyword>
<sequence length="222" mass="25167">MADLNRLSASLTGLKEIVEADKDTNSVDDDEHQARLEQELEQIRQVNDVTEGVIESLKVTELNLDVRNVLMGAQNADKLLDKWVRILSQTEHTQRLLFNKGWHGATRDDEMQQERERQLEAERRRAQERERERQTREAEERRRREAHEEQRRAKESGLQRRGISKRSVAGSSSVGASSSSSSSGTAGVRKTPAGSARKPPAGTSRTNLRSRPSTIPRPVPRR</sequence>
<evidence type="ECO:0000256" key="4">
    <source>
        <dbReference type="ARBA" id="ARBA00005366"/>
    </source>
</evidence>
<comment type="similarity">
    <text evidence="4">Belongs to the DASH complex DUO1 family.</text>
</comment>
<organism evidence="20 21">
    <name type="scientific">Geotrichum candidum</name>
    <name type="common">Oospora lactis</name>
    <name type="synonym">Dipodascus geotrichum</name>
    <dbReference type="NCBI Taxonomy" id="1173061"/>
    <lineage>
        <taxon>Eukaryota</taxon>
        <taxon>Fungi</taxon>
        <taxon>Dikarya</taxon>
        <taxon>Ascomycota</taxon>
        <taxon>Saccharomycotina</taxon>
        <taxon>Dipodascomycetes</taxon>
        <taxon>Dipodascales</taxon>
        <taxon>Dipodascaceae</taxon>
        <taxon>Geotrichum</taxon>
    </lineage>
</organism>
<keyword evidence="14" id="KW-0539">Nucleus</keyword>
<keyword evidence="6" id="KW-0963">Cytoplasm</keyword>
<gene>
    <name evidence="20" type="ORF">DV451_004357</name>
</gene>
<dbReference type="AlphaFoldDB" id="A0A9P5G0S6"/>
<evidence type="ECO:0000256" key="16">
    <source>
        <dbReference type="ARBA" id="ARBA00023328"/>
    </source>
</evidence>
<dbReference type="Proteomes" id="UP000750522">
    <property type="component" value="Unassembled WGS sequence"/>
</dbReference>
<evidence type="ECO:0000256" key="14">
    <source>
        <dbReference type="ARBA" id="ARBA00023242"/>
    </source>
</evidence>
<proteinExistence type="inferred from homology"/>
<evidence type="ECO:0000313" key="20">
    <source>
        <dbReference type="EMBL" id="KAF5096198.1"/>
    </source>
</evidence>